<dbReference type="AlphaFoldDB" id="A0A1F6YTU1"/>
<dbReference type="Proteomes" id="UP000177047">
    <property type="component" value="Unassembled WGS sequence"/>
</dbReference>
<dbReference type="STRING" id="1801803.A2356_02130"/>
<name>A0A1F6YTU1_9BACT</name>
<dbReference type="Pfam" id="PF05050">
    <property type="entry name" value="Methyltransf_21"/>
    <property type="match status" value="1"/>
</dbReference>
<dbReference type="Gene3D" id="3.40.50.150">
    <property type="entry name" value="Vaccinia Virus protein VP39"/>
    <property type="match status" value="1"/>
</dbReference>
<dbReference type="PANTHER" id="PTHR34009:SF2">
    <property type="entry name" value="PROTEIN STAR"/>
    <property type="match status" value="1"/>
</dbReference>
<organism evidence="2 3">
    <name type="scientific">Candidatus Nomurabacteria bacterium RIFOXYB1_FULL_39_16</name>
    <dbReference type="NCBI Taxonomy" id="1801803"/>
    <lineage>
        <taxon>Bacteria</taxon>
        <taxon>Candidatus Nomuraibacteriota</taxon>
    </lineage>
</organism>
<dbReference type="SUPFAM" id="SSF53335">
    <property type="entry name" value="S-adenosyl-L-methionine-dependent methyltransferases"/>
    <property type="match status" value="1"/>
</dbReference>
<reference evidence="2 3" key="1">
    <citation type="journal article" date="2016" name="Nat. Commun.">
        <title>Thousands of microbial genomes shed light on interconnected biogeochemical processes in an aquifer system.</title>
        <authorList>
            <person name="Anantharaman K."/>
            <person name="Brown C.T."/>
            <person name="Hug L.A."/>
            <person name="Sharon I."/>
            <person name="Castelle C.J."/>
            <person name="Probst A.J."/>
            <person name="Thomas B.C."/>
            <person name="Singh A."/>
            <person name="Wilkins M.J."/>
            <person name="Karaoz U."/>
            <person name="Brodie E.L."/>
            <person name="Williams K.H."/>
            <person name="Hubbard S.S."/>
            <person name="Banfield J.F."/>
        </authorList>
    </citation>
    <scope>NUCLEOTIDE SEQUENCE [LARGE SCALE GENOMIC DNA]</scope>
</reference>
<feature type="domain" description="Methyltransferase FkbM" evidence="1">
    <location>
        <begin position="49"/>
        <end position="214"/>
    </location>
</feature>
<dbReference type="InterPro" id="IPR006342">
    <property type="entry name" value="FkbM_mtfrase"/>
</dbReference>
<protein>
    <recommendedName>
        <fullName evidence="1">Methyltransferase FkbM domain-containing protein</fullName>
    </recommendedName>
</protein>
<dbReference type="EMBL" id="MFWB01000005">
    <property type="protein sequence ID" value="OGJ09757.1"/>
    <property type="molecule type" value="Genomic_DNA"/>
</dbReference>
<evidence type="ECO:0000313" key="3">
    <source>
        <dbReference type="Proteomes" id="UP000177047"/>
    </source>
</evidence>
<dbReference type="GO" id="GO:0005737">
    <property type="term" value="C:cytoplasm"/>
    <property type="evidence" value="ECO:0007669"/>
    <property type="project" value="GOC"/>
</dbReference>
<evidence type="ECO:0000259" key="1">
    <source>
        <dbReference type="Pfam" id="PF05050"/>
    </source>
</evidence>
<evidence type="ECO:0000313" key="2">
    <source>
        <dbReference type="EMBL" id="OGJ09757.1"/>
    </source>
</evidence>
<gene>
    <name evidence="2" type="ORF">A2356_02130</name>
</gene>
<sequence>MKMFEIITNKFISLFYRGWSYAVITFSQEGEDVVLNNFLDGSKIGFYIDIGAHHPFRFSNTYFFYRRGWRGINIDATPGSMVLFKKYRPRDINIEAAVANKIKNIKYYLFDESALNSFSSVLSRERDKHSPYKIQKTIQLQTTKLSTILDKYMPKNTKIDFLSIDVEGYEHEVITSNNWQKFKPSYILIEFLKTNPEELNKNKTFKYLQNHNYSIIAFTGRTVILKKL</sequence>
<comment type="caution">
    <text evidence="2">The sequence shown here is derived from an EMBL/GenBank/DDBJ whole genome shotgun (WGS) entry which is preliminary data.</text>
</comment>
<dbReference type="GO" id="GO:0005886">
    <property type="term" value="C:plasma membrane"/>
    <property type="evidence" value="ECO:0007669"/>
    <property type="project" value="TreeGrafter"/>
</dbReference>
<proteinExistence type="predicted"/>
<dbReference type="GO" id="GO:0016197">
    <property type="term" value="P:endosomal transport"/>
    <property type="evidence" value="ECO:0007669"/>
    <property type="project" value="TreeGrafter"/>
</dbReference>
<dbReference type="PANTHER" id="PTHR34009">
    <property type="entry name" value="PROTEIN STAR"/>
    <property type="match status" value="1"/>
</dbReference>
<dbReference type="GO" id="GO:0006888">
    <property type="term" value="P:endoplasmic reticulum to Golgi vesicle-mediated transport"/>
    <property type="evidence" value="ECO:0007669"/>
    <property type="project" value="TreeGrafter"/>
</dbReference>
<accession>A0A1F6YTU1</accession>
<dbReference type="InterPro" id="IPR053202">
    <property type="entry name" value="EGF_Rcpt_Signaling_Reg"/>
</dbReference>
<dbReference type="InterPro" id="IPR029063">
    <property type="entry name" value="SAM-dependent_MTases_sf"/>
</dbReference>